<name>A0ABU0ZWL5_9ACTN</name>
<dbReference type="RefSeq" id="WP_308718628.1">
    <property type="nucleotide sequence ID" value="NZ_JAVHUY010000085.1"/>
</dbReference>
<reference evidence="3 4" key="1">
    <citation type="submission" date="2023-08" db="EMBL/GenBank/DDBJ databases">
        <title>Phytohabitans sansha sp. nov., isolated from marine sediment.</title>
        <authorList>
            <person name="Zhao Y."/>
            <person name="Yi K."/>
        </authorList>
    </citation>
    <scope>NUCLEOTIDE SEQUENCE [LARGE SCALE GENOMIC DNA]</scope>
    <source>
        <strain evidence="3 4">ZYX-F-186</strain>
    </source>
</reference>
<dbReference type="CDD" id="cd08899">
    <property type="entry name" value="SRPBCC_CalC_Aha1-like_6"/>
    <property type="match status" value="1"/>
</dbReference>
<dbReference type="InterPro" id="IPR023393">
    <property type="entry name" value="START-like_dom_sf"/>
</dbReference>
<comment type="caution">
    <text evidence="3">The sequence shown here is derived from an EMBL/GenBank/DDBJ whole genome shotgun (WGS) entry which is preliminary data.</text>
</comment>
<organism evidence="3 4">
    <name type="scientific">Phytohabitans maris</name>
    <dbReference type="NCBI Taxonomy" id="3071409"/>
    <lineage>
        <taxon>Bacteria</taxon>
        <taxon>Bacillati</taxon>
        <taxon>Actinomycetota</taxon>
        <taxon>Actinomycetes</taxon>
        <taxon>Micromonosporales</taxon>
        <taxon>Micromonosporaceae</taxon>
    </lineage>
</organism>
<comment type="similarity">
    <text evidence="1">Belongs to the AHA1 family.</text>
</comment>
<accession>A0ABU0ZWL5</accession>
<evidence type="ECO:0000259" key="2">
    <source>
        <dbReference type="Pfam" id="PF08327"/>
    </source>
</evidence>
<evidence type="ECO:0000313" key="4">
    <source>
        <dbReference type="Proteomes" id="UP001230908"/>
    </source>
</evidence>
<dbReference type="SUPFAM" id="SSF55961">
    <property type="entry name" value="Bet v1-like"/>
    <property type="match status" value="1"/>
</dbReference>
<evidence type="ECO:0000256" key="1">
    <source>
        <dbReference type="ARBA" id="ARBA00006817"/>
    </source>
</evidence>
<dbReference type="InterPro" id="IPR013538">
    <property type="entry name" value="ASHA1/2-like_C"/>
</dbReference>
<keyword evidence="4" id="KW-1185">Reference proteome</keyword>
<gene>
    <name evidence="3" type="ORF">RB614_43785</name>
</gene>
<dbReference type="Proteomes" id="UP001230908">
    <property type="component" value="Unassembled WGS sequence"/>
</dbReference>
<feature type="domain" description="Activator of Hsp90 ATPase homologue 1/2-like C-terminal" evidence="2">
    <location>
        <begin position="34"/>
        <end position="141"/>
    </location>
</feature>
<evidence type="ECO:0000313" key="3">
    <source>
        <dbReference type="EMBL" id="MDQ7911431.1"/>
    </source>
</evidence>
<dbReference type="EMBL" id="JAVHUY010000085">
    <property type="protein sequence ID" value="MDQ7911431.1"/>
    <property type="molecule type" value="Genomic_DNA"/>
</dbReference>
<sequence length="179" mass="19630">MERADYKPGALAETSAEPAEGDRWTLVFIRDFRHPPQKVWGALVEPGQLREWAPFVPDRDLGGTGSATFTMLGGDGGEVESSPAEVLRSEPPALLVYDWGGDLLRWELAPTGEGTRLTLRHTVRDRTLVPMVAAGWHICLDVADLLLDGRPIGPIVADEATRFGWEDLRDGYAERLAPG</sequence>
<dbReference type="Pfam" id="PF08327">
    <property type="entry name" value="AHSA1"/>
    <property type="match status" value="1"/>
</dbReference>
<dbReference type="Gene3D" id="3.30.530.20">
    <property type="match status" value="1"/>
</dbReference>
<protein>
    <submittedName>
        <fullName evidence="3">SRPBCC family protein</fullName>
    </submittedName>
</protein>
<proteinExistence type="inferred from homology"/>